<reference evidence="2 3" key="1">
    <citation type="submission" date="2019-02" db="EMBL/GenBank/DDBJ databases">
        <title>Deep-cultivation of Planctomycetes and their phenomic and genomic characterization uncovers novel biology.</title>
        <authorList>
            <person name="Wiegand S."/>
            <person name="Jogler M."/>
            <person name="Boedeker C."/>
            <person name="Pinto D."/>
            <person name="Vollmers J."/>
            <person name="Rivas-Marin E."/>
            <person name="Kohn T."/>
            <person name="Peeters S.H."/>
            <person name="Heuer A."/>
            <person name="Rast P."/>
            <person name="Oberbeckmann S."/>
            <person name="Bunk B."/>
            <person name="Jeske O."/>
            <person name="Meyerdierks A."/>
            <person name="Storesund J.E."/>
            <person name="Kallscheuer N."/>
            <person name="Luecker S."/>
            <person name="Lage O.M."/>
            <person name="Pohl T."/>
            <person name="Merkel B.J."/>
            <person name="Hornburger P."/>
            <person name="Mueller R.-W."/>
            <person name="Bruemmer F."/>
            <person name="Labrenz M."/>
            <person name="Spormann A.M."/>
            <person name="Op den Camp H."/>
            <person name="Overmann J."/>
            <person name="Amann R."/>
            <person name="Jetten M.S.M."/>
            <person name="Mascher T."/>
            <person name="Medema M.H."/>
            <person name="Devos D.P."/>
            <person name="Kaster A.-K."/>
            <person name="Ovreas L."/>
            <person name="Rohde M."/>
            <person name="Galperin M.Y."/>
            <person name="Jogler C."/>
        </authorList>
    </citation>
    <scope>NUCLEOTIDE SEQUENCE [LARGE SCALE GENOMIC DNA]</scope>
    <source>
        <strain evidence="2 3">EC9</strain>
    </source>
</reference>
<name>A0A517LYS2_9BACT</name>
<proteinExistence type="predicted"/>
<gene>
    <name evidence="2" type="ORF">EC9_19570</name>
</gene>
<feature type="chain" id="PRO_5021884857" description="DUF1573 domain-containing protein" evidence="1">
    <location>
        <begin position="26"/>
        <end position="331"/>
    </location>
</feature>
<dbReference type="RefSeq" id="WP_145344364.1">
    <property type="nucleotide sequence ID" value="NZ_CP036261.1"/>
</dbReference>
<keyword evidence="1" id="KW-0732">Signal</keyword>
<protein>
    <recommendedName>
        <fullName evidence="4">DUF1573 domain-containing protein</fullName>
    </recommendedName>
</protein>
<dbReference type="OrthoDB" id="273711at2"/>
<keyword evidence="3" id="KW-1185">Reference proteome</keyword>
<dbReference type="InterPro" id="IPR013783">
    <property type="entry name" value="Ig-like_fold"/>
</dbReference>
<dbReference type="InterPro" id="IPR011467">
    <property type="entry name" value="DUF1573"/>
</dbReference>
<evidence type="ECO:0000313" key="2">
    <source>
        <dbReference type="EMBL" id="QDS87775.1"/>
    </source>
</evidence>
<evidence type="ECO:0008006" key="4">
    <source>
        <dbReference type="Google" id="ProtNLM"/>
    </source>
</evidence>
<dbReference type="EMBL" id="CP036261">
    <property type="protein sequence ID" value="QDS87775.1"/>
    <property type="molecule type" value="Genomic_DNA"/>
</dbReference>
<organism evidence="2 3">
    <name type="scientific">Rosistilla ulvae</name>
    <dbReference type="NCBI Taxonomy" id="1930277"/>
    <lineage>
        <taxon>Bacteria</taxon>
        <taxon>Pseudomonadati</taxon>
        <taxon>Planctomycetota</taxon>
        <taxon>Planctomycetia</taxon>
        <taxon>Pirellulales</taxon>
        <taxon>Pirellulaceae</taxon>
        <taxon>Rosistilla</taxon>
    </lineage>
</organism>
<dbReference type="Proteomes" id="UP000319557">
    <property type="component" value="Chromosome"/>
</dbReference>
<evidence type="ECO:0000313" key="3">
    <source>
        <dbReference type="Proteomes" id="UP000319557"/>
    </source>
</evidence>
<evidence type="ECO:0000256" key="1">
    <source>
        <dbReference type="SAM" id="SignalP"/>
    </source>
</evidence>
<dbReference type="Gene3D" id="2.60.40.10">
    <property type="entry name" value="Immunoglobulins"/>
    <property type="match status" value="2"/>
</dbReference>
<dbReference type="AlphaFoldDB" id="A0A517LYS2"/>
<dbReference type="PANTHER" id="PTHR37833:SF1">
    <property type="entry name" value="SIGNAL PEPTIDE PROTEIN"/>
    <property type="match status" value="1"/>
</dbReference>
<dbReference type="KEGG" id="ruv:EC9_19570"/>
<accession>A0A517LYS2</accession>
<dbReference type="PANTHER" id="PTHR37833">
    <property type="entry name" value="LIPOPROTEIN-RELATED"/>
    <property type="match status" value="1"/>
</dbReference>
<dbReference type="Pfam" id="PF07610">
    <property type="entry name" value="DUF1573"/>
    <property type="match status" value="1"/>
</dbReference>
<feature type="signal peptide" evidence="1">
    <location>
        <begin position="1"/>
        <end position="25"/>
    </location>
</feature>
<sequence precursor="true">MYRKASISSVLAVGFLVLLCGRANAQQSWAKGLFVETQHDFGAVSKGSNAEFHFDFKNTLDKDILITKLRTSCGCTQPSIAKGRIAPGESGSVVAKFNTTSFTGQKSAVVTVVFAEPAHTEVQLNVSGFIRTDVVVEPAEVNFGSFRDGDAKPVTLKISYTGNQAWQIQDVRSQFSQLQVSLQRREKSARGVSYEMKVGLRKDAPIGEFRERMTLITNEEKTPTIALEVIGRVEPDLILTPASLNLGSVPKGGMVSKRLVLRGPEAFEVKEIKCKDLRFQFTKPEGKKKLHFVNVQFASGQVPGKIFDSIEIQTDLNGGSDATCSVSGEVL</sequence>